<dbReference type="EMBL" id="CACRXK020007184">
    <property type="protein sequence ID" value="CAB4011540.1"/>
    <property type="molecule type" value="Genomic_DNA"/>
</dbReference>
<dbReference type="OrthoDB" id="5600252at2759"/>
<accession>A0A7D9EKC2</accession>
<dbReference type="GO" id="GO:0003725">
    <property type="term" value="F:double-stranded RNA binding"/>
    <property type="evidence" value="ECO:0007669"/>
    <property type="project" value="InterPro"/>
</dbReference>
<dbReference type="FunFam" id="3.30.160.20:FF:000028">
    <property type="entry name" value="ATP-dependent RNA helicase A"/>
    <property type="match status" value="1"/>
</dbReference>
<dbReference type="InterPro" id="IPR014720">
    <property type="entry name" value="dsRBD_dom"/>
</dbReference>
<keyword evidence="3" id="KW-0547">Nucleotide-binding</keyword>
<dbReference type="SMART" id="SM00358">
    <property type="entry name" value="DSRM"/>
    <property type="match status" value="2"/>
</dbReference>
<feature type="compositionally biased region" description="Polar residues" evidence="1">
    <location>
        <begin position="121"/>
        <end position="136"/>
    </location>
</feature>
<evidence type="ECO:0000313" key="3">
    <source>
        <dbReference type="EMBL" id="CAB4011540.1"/>
    </source>
</evidence>
<feature type="non-terminal residue" evidence="3">
    <location>
        <position position="305"/>
    </location>
</feature>
<dbReference type="InterPro" id="IPR044445">
    <property type="entry name" value="DHX9_DSRM_1"/>
</dbReference>
<evidence type="ECO:0000256" key="1">
    <source>
        <dbReference type="SAM" id="MobiDB-lite"/>
    </source>
</evidence>
<sequence>MAEAKNFLYAFCGKRKVKPTYNNTNTADGRFQSQLTIPGFEYTSKGFSQNKKDAESAAAKDFCGYLIGAGLVPAESLPDSVFADEMSAPVPALPATGGPGPVQQPSPQMQRQPMMQPSQSFDGPQQSNFGGPSSLMNAARPPPNFQSGERNYHYSMYNKRQFEEAEEVDLNAHLHGNWTVANAKSRLHQYLQQNRCPADFKYSTGGPDHNRHFSCELAVFVRSHKRNIKSKELASTKKQAAQKVALSLVRQLFHLGAIEGAEPGQLQAKKLKSDELDPIDVGISPELEGQITTLLKDLSIEPVPE</sequence>
<comment type="caution">
    <text evidence="3">The sequence shown here is derived from an EMBL/GenBank/DDBJ whole genome shotgun (WGS) entry which is preliminary data.</text>
</comment>
<dbReference type="AlphaFoldDB" id="A0A7D9EKC2"/>
<organism evidence="3 4">
    <name type="scientific">Paramuricea clavata</name>
    <name type="common">Red gorgonian</name>
    <name type="synonym">Violescent sea-whip</name>
    <dbReference type="NCBI Taxonomy" id="317549"/>
    <lineage>
        <taxon>Eukaryota</taxon>
        <taxon>Metazoa</taxon>
        <taxon>Cnidaria</taxon>
        <taxon>Anthozoa</taxon>
        <taxon>Octocorallia</taxon>
        <taxon>Malacalcyonacea</taxon>
        <taxon>Plexauridae</taxon>
        <taxon>Paramuricea</taxon>
    </lineage>
</organism>
<proteinExistence type="predicted"/>
<keyword evidence="3" id="KW-0378">Hydrolase</keyword>
<gene>
    <name evidence="3" type="ORF">PACLA_8A067037</name>
</gene>
<dbReference type="InterPro" id="IPR044446">
    <property type="entry name" value="DHX9_DSRM_2"/>
</dbReference>
<feature type="compositionally biased region" description="Low complexity" evidence="1">
    <location>
        <begin position="101"/>
        <end position="120"/>
    </location>
</feature>
<dbReference type="CDD" id="cd19855">
    <property type="entry name" value="DSRM_DHX9_rpt2"/>
    <property type="match status" value="1"/>
</dbReference>
<protein>
    <submittedName>
        <fullName evidence="3">ATP-dependent RNA helicase A-like isoform X1</fullName>
    </submittedName>
</protein>
<dbReference type="PROSITE" id="PS50137">
    <property type="entry name" value="DS_RBD"/>
    <property type="match status" value="2"/>
</dbReference>
<evidence type="ECO:0000259" key="2">
    <source>
        <dbReference type="PROSITE" id="PS50137"/>
    </source>
</evidence>
<evidence type="ECO:0000313" key="4">
    <source>
        <dbReference type="Proteomes" id="UP001152795"/>
    </source>
</evidence>
<dbReference type="Gene3D" id="3.30.160.20">
    <property type="match status" value="2"/>
</dbReference>
<dbReference type="Pfam" id="PF00035">
    <property type="entry name" value="dsrm"/>
    <property type="match status" value="2"/>
</dbReference>
<dbReference type="GO" id="GO:0004386">
    <property type="term" value="F:helicase activity"/>
    <property type="evidence" value="ECO:0007669"/>
    <property type="project" value="UniProtKB-KW"/>
</dbReference>
<dbReference type="CDD" id="cd19854">
    <property type="entry name" value="DSRM_DHX9_rpt1"/>
    <property type="match status" value="1"/>
</dbReference>
<feature type="region of interest" description="Disordered" evidence="1">
    <location>
        <begin position="89"/>
        <end position="150"/>
    </location>
</feature>
<feature type="domain" description="DRBM" evidence="2">
    <location>
        <begin position="182"/>
        <end position="254"/>
    </location>
</feature>
<keyword evidence="3" id="KW-0347">Helicase</keyword>
<keyword evidence="3" id="KW-0067">ATP-binding</keyword>
<name>A0A7D9EKC2_PARCT</name>
<feature type="domain" description="DRBM" evidence="2">
    <location>
        <begin position="3"/>
        <end position="68"/>
    </location>
</feature>
<reference evidence="3" key="1">
    <citation type="submission" date="2020-04" db="EMBL/GenBank/DDBJ databases">
        <authorList>
            <person name="Alioto T."/>
            <person name="Alioto T."/>
            <person name="Gomez Garrido J."/>
        </authorList>
    </citation>
    <scope>NUCLEOTIDE SEQUENCE</scope>
    <source>
        <strain evidence="3">A484AB</strain>
    </source>
</reference>
<dbReference type="SUPFAM" id="SSF54768">
    <property type="entry name" value="dsRNA-binding domain-like"/>
    <property type="match status" value="2"/>
</dbReference>
<dbReference type="Proteomes" id="UP001152795">
    <property type="component" value="Unassembled WGS sequence"/>
</dbReference>
<keyword evidence="4" id="KW-1185">Reference proteome</keyword>